<dbReference type="PANTHER" id="PTHR41521">
    <property type="match status" value="1"/>
</dbReference>
<gene>
    <name evidence="2" type="ORF">METZ01_LOCUS38779</name>
</gene>
<proteinExistence type="predicted"/>
<accession>A0A381R2F5</accession>
<organism evidence="2">
    <name type="scientific">marine metagenome</name>
    <dbReference type="NCBI Taxonomy" id="408172"/>
    <lineage>
        <taxon>unclassified sequences</taxon>
        <taxon>metagenomes</taxon>
        <taxon>ecological metagenomes</taxon>
    </lineage>
</organism>
<dbReference type="Gene3D" id="3.30.70.100">
    <property type="match status" value="1"/>
</dbReference>
<dbReference type="InterPro" id="IPR011008">
    <property type="entry name" value="Dimeric_a/b-barrel"/>
</dbReference>
<feature type="domain" description="DUF1330" evidence="1">
    <location>
        <begin position="6"/>
        <end position="99"/>
    </location>
</feature>
<name>A0A381R2F5_9ZZZZ</name>
<protein>
    <recommendedName>
        <fullName evidence="1">DUF1330 domain-containing protein</fullName>
    </recommendedName>
</protein>
<evidence type="ECO:0000259" key="1">
    <source>
        <dbReference type="Pfam" id="PF07045"/>
    </source>
</evidence>
<dbReference type="SUPFAM" id="SSF54909">
    <property type="entry name" value="Dimeric alpha+beta barrel"/>
    <property type="match status" value="1"/>
</dbReference>
<reference evidence="2" key="1">
    <citation type="submission" date="2018-05" db="EMBL/GenBank/DDBJ databases">
        <authorList>
            <person name="Lanie J.A."/>
            <person name="Ng W.-L."/>
            <person name="Kazmierczak K.M."/>
            <person name="Andrzejewski T.M."/>
            <person name="Davidsen T.M."/>
            <person name="Wayne K.J."/>
            <person name="Tettelin H."/>
            <person name="Glass J.I."/>
            <person name="Rusch D."/>
            <person name="Podicherti R."/>
            <person name="Tsui H.-C.T."/>
            <person name="Winkler M.E."/>
        </authorList>
    </citation>
    <scope>NUCLEOTIDE SEQUENCE</scope>
</reference>
<dbReference type="PANTHER" id="PTHR41521:SF4">
    <property type="entry name" value="BLR0684 PROTEIN"/>
    <property type="match status" value="1"/>
</dbReference>
<dbReference type="AlphaFoldDB" id="A0A381R2F5"/>
<dbReference type="Pfam" id="PF07045">
    <property type="entry name" value="DUF1330"/>
    <property type="match status" value="1"/>
</dbReference>
<dbReference type="InterPro" id="IPR010753">
    <property type="entry name" value="DUF1330"/>
</dbReference>
<dbReference type="EMBL" id="UINC01001658">
    <property type="protein sequence ID" value="SUZ85925.1"/>
    <property type="molecule type" value="Genomic_DNA"/>
</dbReference>
<sequence>MKDVEVFFIANLNIVDKETYRLYEKGFFPILKKHGGEFVTYDDSIEHLEGDTPLKGRVVIFKFPSEKVAKGWYSDPEYQKLSEYRRKGAPIVSLTMVKGIPPRD</sequence>
<evidence type="ECO:0000313" key="2">
    <source>
        <dbReference type="EMBL" id="SUZ85925.1"/>
    </source>
</evidence>